<gene>
    <name evidence="1" type="ORF">L6654_42400</name>
</gene>
<organism evidence="1 2">
    <name type="scientific">Bradyrhizobium zhengyangense</name>
    <dbReference type="NCBI Taxonomy" id="2911009"/>
    <lineage>
        <taxon>Bacteria</taxon>
        <taxon>Pseudomonadati</taxon>
        <taxon>Pseudomonadota</taxon>
        <taxon>Alphaproteobacteria</taxon>
        <taxon>Hyphomicrobiales</taxon>
        <taxon>Nitrobacteraceae</taxon>
        <taxon>Bradyrhizobium</taxon>
    </lineage>
</organism>
<dbReference type="RefSeq" id="WP_237892181.1">
    <property type="nucleotide sequence ID" value="NZ_JAKLTY010000073.1"/>
</dbReference>
<proteinExistence type="predicted"/>
<dbReference type="AlphaFoldDB" id="A0A9X1RM59"/>
<reference evidence="1" key="1">
    <citation type="submission" date="2022-01" db="EMBL/GenBank/DDBJ databases">
        <title>Genome sequnece data of strain Bradyrhizobium sp. nov.</title>
        <authorList>
            <person name="Zhang J."/>
        </authorList>
    </citation>
    <scope>NUCLEOTIDE SEQUENCE</scope>
    <source>
        <strain evidence="1">WYCCWR 13023</strain>
    </source>
</reference>
<evidence type="ECO:0000313" key="1">
    <source>
        <dbReference type="EMBL" id="MCG2633174.1"/>
    </source>
</evidence>
<accession>A0A9X1RM59</accession>
<sequence length="92" mass="9828">MFWAPEVLAAVVPIKVAVADEGGASFQPLLDLTSGKVRRAAGCWRAVLRIGATDHRVWSKEPPVFGASYAGELLLMAISAYVRMQPDGCGAR</sequence>
<evidence type="ECO:0000313" key="2">
    <source>
        <dbReference type="Proteomes" id="UP001139054"/>
    </source>
</evidence>
<protein>
    <submittedName>
        <fullName evidence="1">Uncharacterized protein</fullName>
    </submittedName>
</protein>
<dbReference type="Proteomes" id="UP001139054">
    <property type="component" value="Unassembled WGS sequence"/>
</dbReference>
<name>A0A9X1RM59_9BRAD</name>
<dbReference type="EMBL" id="JAKLTY010000073">
    <property type="protein sequence ID" value="MCG2633174.1"/>
    <property type="molecule type" value="Genomic_DNA"/>
</dbReference>
<comment type="caution">
    <text evidence="1">The sequence shown here is derived from an EMBL/GenBank/DDBJ whole genome shotgun (WGS) entry which is preliminary data.</text>
</comment>